<evidence type="ECO:0000256" key="2">
    <source>
        <dbReference type="ARBA" id="ARBA00004613"/>
    </source>
</evidence>
<dbReference type="Pfam" id="PF05730">
    <property type="entry name" value="CFEM"/>
    <property type="match status" value="1"/>
</dbReference>
<evidence type="ECO:0000256" key="9">
    <source>
        <dbReference type="ARBA" id="ARBA00023004"/>
    </source>
</evidence>
<dbReference type="Proteomes" id="UP000663840">
    <property type="component" value="Unassembled WGS sequence"/>
</dbReference>
<dbReference type="InterPro" id="IPR008427">
    <property type="entry name" value="Extracellular_membr_CFEM_dom"/>
</dbReference>
<feature type="chain" id="PRO_5034210065" description="CFEM domain-containing protein" evidence="14">
    <location>
        <begin position="21"/>
        <end position="142"/>
    </location>
</feature>
<evidence type="ECO:0000256" key="4">
    <source>
        <dbReference type="ARBA" id="ARBA00022475"/>
    </source>
</evidence>
<comment type="caution">
    <text evidence="16">The sequence shown here is derived from an EMBL/GenBank/DDBJ whole genome shotgun (WGS) entry which is preliminary data.</text>
</comment>
<dbReference type="PANTHER" id="PTHR37928">
    <property type="entry name" value="CFEM DOMAIN PROTEIN (AFU_ORTHOLOGUE AFUA_6G14090)"/>
    <property type="match status" value="1"/>
</dbReference>
<evidence type="ECO:0000256" key="11">
    <source>
        <dbReference type="ARBA" id="ARBA00023157"/>
    </source>
</evidence>
<evidence type="ECO:0000256" key="5">
    <source>
        <dbReference type="ARBA" id="ARBA00022525"/>
    </source>
</evidence>
<evidence type="ECO:0000256" key="13">
    <source>
        <dbReference type="ARBA" id="ARBA00023288"/>
    </source>
</evidence>
<evidence type="ECO:0000256" key="1">
    <source>
        <dbReference type="ARBA" id="ARBA00004609"/>
    </source>
</evidence>
<dbReference type="PROSITE" id="PS52012">
    <property type="entry name" value="CFEM"/>
    <property type="match status" value="1"/>
</dbReference>
<evidence type="ECO:0000256" key="7">
    <source>
        <dbReference type="ARBA" id="ARBA00022723"/>
    </source>
</evidence>
<evidence type="ECO:0000256" key="12">
    <source>
        <dbReference type="ARBA" id="ARBA00023180"/>
    </source>
</evidence>
<feature type="domain" description="CFEM" evidence="15">
    <location>
        <begin position="1"/>
        <end position="112"/>
    </location>
</feature>
<keyword evidence="10" id="KW-0472">Membrane</keyword>
<name>A0A8H2Y4S2_9AGAM</name>
<evidence type="ECO:0000256" key="6">
    <source>
        <dbReference type="ARBA" id="ARBA00022617"/>
    </source>
</evidence>
<evidence type="ECO:0000256" key="10">
    <source>
        <dbReference type="ARBA" id="ARBA00023136"/>
    </source>
</evidence>
<reference evidence="16" key="1">
    <citation type="submission" date="2021-01" db="EMBL/GenBank/DDBJ databases">
        <authorList>
            <person name="Kaushik A."/>
        </authorList>
    </citation>
    <scope>NUCLEOTIDE SEQUENCE</scope>
    <source>
        <strain evidence="16">AG1-1A</strain>
    </source>
</reference>
<evidence type="ECO:0000313" key="17">
    <source>
        <dbReference type="Proteomes" id="UP000663840"/>
    </source>
</evidence>
<keyword evidence="8 14" id="KW-0732">Signal</keyword>
<keyword evidence="11" id="KW-1015">Disulfide bond</keyword>
<evidence type="ECO:0000256" key="14">
    <source>
        <dbReference type="SAM" id="SignalP"/>
    </source>
</evidence>
<proteinExistence type="inferred from homology"/>
<evidence type="ECO:0000259" key="15">
    <source>
        <dbReference type="PROSITE" id="PS52012"/>
    </source>
</evidence>
<keyword evidence="9" id="KW-0408">Iron</keyword>
<keyword evidence="6" id="KW-0349">Heme</keyword>
<comment type="subcellular location">
    <subcellularLocation>
        <location evidence="1">Cell membrane</location>
        <topology evidence="1">Lipid-anchor</topology>
        <topology evidence="1">GPI-anchor</topology>
    </subcellularLocation>
    <subcellularLocation>
        <location evidence="2">Secreted</location>
    </subcellularLocation>
</comment>
<dbReference type="GO" id="GO:0005576">
    <property type="term" value="C:extracellular region"/>
    <property type="evidence" value="ECO:0007669"/>
    <property type="project" value="UniProtKB-SubCell"/>
</dbReference>
<keyword evidence="5" id="KW-0964">Secreted</keyword>
<dbReference type="EMBL" id="CAJMWR010002137">
    <property type="protein sequence ID" value="CAE6440247.1"/>
    <property type="molecule type" value="Genomic_DNA"/>
</dbReference>
<dbReference type="InterPro" id="IPR051735">
    <property type="entry name" value="CFEM_domain"/>
</dbReference>
<dbReference type="GO" id="GO:0005886">
    <property type="term" value="C:plasma membrane"/>
    <property type="evidence" value="ECO:0007669"/>
    <property type="project" value="UniProtKB-SubCell"/>
</dbReference>
<accession>A0A8H2Y4S2</accession>
<evidence type="ECO:0000256" key="3">
    <source>
        <dbReference type="ARBA" id="ARBA00010031"/>
    </source>
</evidence>
<dbReference type="SMART" id="SM00747">
    <property type="entry name" value="CFEM"/>
    <property type="match status" value="1"/>
</dbReference>
<dbReference type="AlphaFoldDB" id="A0A8H2Y4S2"/>
<organism evidence="16 17">
    <name type="scientific">Rhizoctonia solani</name>
    <dbReference type="NCBI Taxonomy" id="456999"/>
    <lineage>
        <taxon>Eukaryota</taxon>
        <taxon>Fungi</taxon>
        <taxon>Dikarya</taxon>
        <taxon>Basidiomycota</taxon>
        <taxon>Agaricomycotina</taxon>
        <taxon>Agaricomycetes</taxon>
        <taxon>Cantharellales</taxon>
        <taxon>Ceratobasidiaceae</taxon>
        <taxon>Rhizoctonia</taxon>
    </lineage>
</organism>
<dbReference type="PANTHER" id="PTHR37928:SF2">
    <property type="entry name" value="GPI ANCHORED CFEM DOMAIN PROTEIN (AFU_ORTHOLOGUE AFUA_6G10580)"/>
    <property type="match status" value="1"/>
</dbReference>
<protein>
    <recommendedName>
        <fullName evidence="15">CFEM domain-containing protein</fullName>
    </recommendedName>
</protein>
<keyword evidence="12" id="KW-0325">Glycoprotein</keyword>
<evidence type="ECO:0000313" key="16">
    <source>
        <dbReference type="EMBL" id="CAE6440247.1"/>
    </source>
</evidence>
<keyword evidence="7" id="KW-0479">Metal-binding</keyword>
<feature type="signal peptide" evidence="14">
    <location>
        <begin position="1"/>
        <end position="20"/>
    </location>
</feature>
<keyword evidence="4" id="KW-1003">Cell membrane</keyword>
<sequence length="142" mass="14245">MQYLTFAIASAFALAFGASAQMPNVPQCLMKCFDDSAKTAGCSSSMDLQCVCTNKKFTEAAITCVLMQCNAEEQNTASTLSQQFCGSLAGNSTSTVSGTATGTSTSAPAASSSAGSGTNAGFVESANVGLLVAGLGMTLFSL</sequence>
<comment type="similarity">
    <text evidence="3">Belongs to the RBT5 family.</text>
</comment>
<keyword evidence="13" id="KW-0449">Lipoprotein</keyword>
<gene>
    <name evidence="16" type="ORF">RDB_LOCUS77406</name>
</gene>
<evidence type="ECO:0000256" key="8">
    <source>
        <dbReference type="ARBA" id="ARBA00022729"/>
    </source>
</evidence>
<dbReference type="GO" id="GO:0046872">
    <property type="term" value="F:metal ion binding"/>
    <property type="evidence" value="ECO:0007669"/>
    <property type="project" value="UniProtKB-KW"/>
</dbReference>